<dbReference type="EMBL" id="CP133616">
    <property type="protein sequence ID" value="WMV30943.1"/>
    <property type="molecule type" value="Genomic_DNA"/>
</dbReference>
<sequence length="264" mass="30502">MNSSSGQHSSPNTLFPNKLYPAPKIDLENPWQIKKKITRDETVVGMMVIPFFKTLSTFSDTGLWTWQSLENRCGVCVEVWIFLDSSMSDQKEFLSIKKTFFYNFFPSKEEEEACKLNNTPHVVTRELIEIRDIYPPPKIDLENPWQIKIKITSYEVEAGALLIPYIETFEYILRYWTLDLAKILVNGCGVCVQVWDVTADSAPKKYEGERVYLWKLCNDDYALSCIELFNSSRLGVGDEIGLFWDPRSSNFMFKLLSQVKGPTI</sequence>
<proteinExistence type="predicted"/>
<gene>
    <name evidence="1" type="ORF">MTR67_024328</name>
</gene>
<dbReference type="PANTHER" id="PTHR36264:SF3">
    <property type="entry name" value="TF-B3 DOMAIN-CONTAINING PROTEIN"/>
    <property type="match status" value="1"/>
</dbReference>
<evidence type="ECO:0000313" key="2">
    <source>
        <dbReference type="Proteomes" id="UP001234989"/>
    </source>
</evidence>
<dbReference type="AlphaFoldDB" id="A0AAF0QX94"/>
<dbReference type="PANTHER" id="PTHR36264">
    <property type="entry name" value="SET DOMAIN-CONTAINING PROTEIN"/>
    <property type="match status" value="1"/>
</dbReference>
<protein>
    <submittedName>
        <fullName evidence="1">Uncharacterized protein</fullName>
    </submittedName>
</protein>
<dbReference type="Proteomes" id="UP001234989">
    <property type="component" value="Chromosome 5"/>
</dbReference>
<organism evidence="1 2">
    <name type="scientific">Solanum verrucosum</name>
    <dbReference type="NCBI Taxonomy" id="315347"/>
    <lineage>
        <taxon>Eukaryota</taxon>
        <taxon>Viridiplantae</taxon>
        <taxon>Streptophyta</taxon>
        <taxon>Embryophyta</taxon>
        <taxon>Tracheophyta</taxon>
        <taxon>Spermatophyta</taxon>
        <taxon>Magnoliopsida</taxon>
        <taxon>eudicotyledons</taxon>
        <taxon>Gunneridae</taxon>
        <taxon>Pentapetalae</taxon>
        <taxon>asterids</taxon>
        <taxon>lamiids</taxon>
        <taxon>Solanales</taxon>
        <taxon>Solanaceae</taxon>
        <taxon>Solanoideae</taxon>
        <taxon>Solaneae</taxon>
        <taxon>Solanum</taxon>
    </lineage>
</organism>
<name>A0AAF0QX94_SOLVR</name>
<accession>A0AAF0QX94</accession>
<evidence type="ECO:0000313" key="1">
    <source>
        <dbReference type="EMBL" id="WMV30943.1"/>
    </source>
</evidence>
<reference evidence="1" key="1">
    <citation type="submission" date="2023-08" db="EMBL/GenBank/DDBJ databases">
        <title>A de novo genome assembly of Solanum verrucosum Schlechtendal, a Mexican diploid species geographically isolated from the other diploid A-genome species in potato relatives.</title>
        <authorList>
            <person name="Hosaka K."/>
        </authorList>
    </citation>
    <scope>NUCLEOTIDE SEQUENCE</scope>
    <source>
        <tissue evidence="1">Young leaves</tissue>
    </source>
</reference>
<keyword evidence="2" id="KW-1185">Reference proteome</keyword>